<evidence type="ECO:0000256" key="8">
    <source>
        <dbReference type="ARBA" id="ARBA00023136"/>
    </source>
</evidence>
<evidence type="ECO:0000256" key="1">
    <source>
        <dbReference type="ARBA" id="ARBA00004479"/>
    </source>
</evidence>
<protein>
    <recommendedName>
        <fullName evidence="12">Leucine-rich repeat-containing N-terminal plant-type domain-containing protein</fullName>
    </recommendedName>
</protein>
<dbReference type="Gramene" id="KFK25890">
    <property type="protein sequence ID" value="KFK25890"/>
    <property type="gene ID" value="AALP_AA8G175500"/>
</dbReference>
<dbReference type="InterPro" id="IPR001611">
    <property type="entry name" value="Leu-rich_rpt"/>
</dbReference>
<dbReference type="eggNOG" id="ENOG502QSSB">
    <property type="taxonomic scope" value="Eukaryota"/>
</dbReference>
<comment type="similarity">
    <text evidence="2">Belongs to the RLP family.</text>
</comment>
<evidence type="ECO:0000259" key="12">
    <source>
        <dbReference type="Pfam" id="PF08263"/>
    </source>
</evidence>
<evidence type="ECO:0000256" key="7">
    <source>
        <dbReference type="ARBA" id="ARBA00022989"/>
    </source>
</evidence>
<dbReference type="InterPro" id="IPR032675">
    <property type="entry name" value="LRR_dom_sf"/>
</dbReference>
<comment type="subcellular location">
    <subcellularLocation>
        <location evidence="1">Membrane</location>
        <topology evidence="1">Single-pass type I membrane protein</topology>
    </subcellularLocation>
</comment>
<accession>A0A087G7N8</accession>
<evidence type="ECO:0000313" key="13">
    <source>
        <dbReference type="EMBL" id="KFK25890.1"/>
    </source>
</evidence>
<dbReference type="InterPro" id="IPR053211">
    <property type="entry name" value="DNA_repair-toleration"/>
</dbReference>
<evidence type="ECO:0000256" key="5">
    <source>
        <dbReference type="ARBA" id="ARBA00022729"/>
    </source>
</evidence>
<dbReference type="PANTHER" id="PTHR48060">
    <property type="entry name" value="DNA DAMAGE-REPAIR/TOLERATION PROTEIN DRT100"/>
    <property type="match status" value="1"/>
</dbReference>
<evidence type="ECO:0000313" key="14">
    <source>
        <dbReference type="Proteomes" id="UP000029120"/>
    </source>
</evidence>
<reference evidence="14" key="1">
    <citation type="journal article" date="2015" name="Nat. Plants">
        <title>Genome expansion of Arabis alpina linked with retrotransposition and reduced symmetric DNA methylation.</title>
        <authorList>
            <person name="Willing E.M."/>
            <person name="Rawat V."/>
            <person name="Mandakova T."/>
            <person name="Maumus F."/>
            <person name="James G.V."/>
            <person name="Nordstroem K.J."/>
            <person name="Becker C."/>
            <person name="Warthmann N."/>
            <person name="Chica C."/>
            <person name="Szarzynska B."/>
            <person name="Zytnicki M."/>
            <person name="Albani M.C."/>
            <person name="Kiefer C."/>
            <person name="Bergonzi S."/>
            <person name="Castaings L."/>
            <person name="Mateos J.L."/>
            <person name="Berns M.C."/>
            <person name="Bujdoso N."/>
            <person name="Piofczyk T."/>
            <person name="de Lorenzo L."/>
            <person name="Barrero-Sicilia C."/>
            <person name="Mateos I."/>
            <person name="Piednoel M."/>
            <person name="Hagmann J."/>
            <person name="Chen-Min-Tao R."/>
            <person name="Iglesias-Fernandez R."/>
            <person name="Schuster S.C."/>
            <person name="Alonso-Blanco C."/>
            <person name="Roudier F."/>
            <person name="Carbonero P."/>
            <person name="Paz-Ares J."/>
            <person name="Davis S.J."/>
            <person name="Pecinka A."/>
            <person name="Quesneville H."/>
            <person name="Colot V."/>
            <person name="Lysak M.A."/>
            <person name="Weigel D."/>
            <person name="Coupland G."/>
            <person name="Schneeberger K."/>
        </authorList>
    </citation>
    <scope>NUCLEOTIDE SEQUENCE [LARGE SCALE GENOMIC DNA]</scope>
    <source>
        <strain evidence="14">cv. Pajares</strain>
    </source>
</reference>
<evidence type="ECO:0000256" key="4">
    <source>
        <dbReference type="ARBA" id="ARBA00022692"/>
    </source>
</evidence>
<proteinExistence type="inferred from homology"/>
<keyword evidence="6" id="KW-0677">Repeat</keyword>
<dbReference type="EMBL" id="CM002876">
    <property type="protein sequence ID" value="KFK25890.1"/>
    <property type="molecule type" value="Genomic_DNA"/>
</dbReference>
<evidence type="ECO:0000256" key="9">
    <source>
        <dbReference type="ARBA" id="ARBA00023180"/>
    </source>
</evidence>
<dbReference type="Pfam" id="PF00560">
    <property type="entry name" value="LRR_1"/>
    <property type="match status" value="3"/>
</dbReference>
<evidence type="ECO:0000256" key="2">
    <source>
        <dbReference type="ARBA" id="ARBA00009592"/>
    </source>
</evidence>
<keyword evidence="9" id="KW-0325">Glycoprotein</keyword>
<evidence type="ECO:0000256" key="11">
    <source>
        <dbReference type="SAM" id="SignalP"/>
    </source>
</evidence>
<dbReference type="SUPFAM" id="SSF52058">
    <property type="entry name" value="L domain-like"/>
    <property type="match status" value="1"/>
</dbReference>
<name>A0A087G7N8_ARAAL</name>
<dbReference type="GO" id="GO:0016020">
    <property type="term" value="C:membrane"/>
    <property type="evidence" value="ECO:0007669"/>
    <property type="project" value="UniProtKB-SubCell"/>
</dbReference>
<dbReference type="Pfam" id="PF08263">
    <property type="entry name" value="LRRNT_2"/>
    <property type="match status" value="1"/>
</dbReference>
<evidence type="ECO:0000256" key="3">
    <source>
        <dbReference type="ARBA" id="ARBA00022614"/>
    </source>
</evidence>
<evidence type="ECO:0000256" key="10">
    <source>
        <dbReference type="SAM" id="Phobius"/>
    </source>
</evidence>
<keyword evidence="8 10" id="KW-0472">Membrane</keyword>
<dbReference type="FunFam" id="3.80.10.10:FF:000275">
    <property type="entry name" value="Leucine-rich repeat receptor-like protein kinase"/>
    <property type="match status" value="1"/>
</dbReference>
<feature type="chain" id="PRO_5001821680" description="Leucine-rich repeat-containing N-terminal plant-type domain-containing protein" evidence="11">
    <location>
        <begin position="23"/>
        <end position="254"/>
    </location>
</feature>
<gene>
    <name evidence="13" type="ordered locus">AALP_Aa8g175500</name>
</gene>
<sequence>MSMITLVATCLWFLLVSNFTGANQLNINCLQSIKSQVEDPNDYLSSWVFSNTTQGFICKFSGVSCWHDDESRVLSIKLSGYGLIGEFPQGIKDCSDLVGLDLSRNNFSGALPSNMTDLVPLLTILDLSYNQFSDEIPPSLSNITYLNTLMLQHNQFTGPLPSLLAQLRRLSRLSVANNRLTGPVPDFDSSLNFGLDSFANNPDLCGSPLDACPDPEEGIMKSGMIGAMVGAAIFAPVSAFLDWVFFNGKKETRR</sequence>
<dbReference type="Gene3D" id="3.80.10.10">
    <property type="entry name" value="Ribonuclease Inhibitor"/>
    <property type="match status" value="1"/>
</dbReference>
<feature type="domain" description="Leucine-rich repeat-containing N-terminal plant-type" evidence="12">
    <location>
        <begin position="28"/>
        <end position="66"/>
    </location>
</feature>
<feature type="signal peptide" evidence="11">
    <location>
        <begin position="1"/>
        <end position="22"/>
    </location>
</feature>
<evidence type="ECO:0000256" key="6">
    <source>
        <dbReference type="ARBA" id="ARBA00022737"/>
    </source>
</evidence>
<dbReference type="InterPro" id="IPR013210">
    <property type="entry name" value="LRR_N_plant-typ"/>
</dbReference>
<keyword evidence="7 10" id="KW-1133">Transmembrane helix</keyword>
<organism evidence="13 14">
    <name type="scientific">Arabis alpina</name>
    <name type="common">Alpine rock-cress</name>
    <dbReference type="NCBI Taxonomy" id="50452"/>
    <lineage>
        <taxon>Eukaryota</taxon>
        <taxon>Viridiplantae</taxon>
        <taxon>Streptophyta</taxon>
        <taxon>Embryophyta</taxon>
        <taxon>Tracheophyta</taxon>
        <taxon>Spermatophyta</taxon>
        <taxon>Magnoliopsida</taxon>
        <taxon>eudicotyledons</taxon>
        <taxon>Gunneridae</taxon>
        <taxon>Pentapetalae</taxon>
        <taxon>rosids</taxon>
        <taxon>malvids</taxon>
        <taxon>Brassicales</taxon>
        <taxon>Brassicaceae</taxon>
        <taxon>Arabideae</taxon>
        <taxon>Arabis</taxon>
    </lineage>
</organism>
<dbReference type="Proteomes" id="UP000029120">
    <property type="component" value="Chromosome 8"/>
</dbReference>
<feature type="transmembrane region" description="Helical" evidence="10">
    <location>
        <begin position="224"/>
        <end position="246"/>
    </location>
</feature>
<dbReference type="OMA" id="HVRIHIR"/>
<dbReference type="AlphaFoldDB" id="A0A087G7N8"/>
<keyword evidence="4 10" id="KW-0812">Transmembrane</keyword>
<keyword evidence="5 11" id="KW-0732">Signal</keyword>
<dbReference type="PANTHER" id="PTHR48060:SF20">
    <property type="entry name" value="LEUCINE-RICH REPEAT-CONTAINING N-TERMINAL PLANT-TYPE DOMAIN-CONTAINING PROTEIN"/>
    <property type="match status" value="1"/>
</dbReference>
<keyword evidence="14" id="KW-1185">Reference proteome</keyword>
<dbReference type="OrthoDB" id="2151624at2759"/>
<keyword evidence="3" id="KW-0433">Leucine-rich repeat</keyword>